<dbReference type="Gene3D" id="3.90.220.20">
    <property type="entry name" value="DNA methylase specificity domains"/>
    <property type="match status" value="2"/>
</dbReference>
<dbReference type="REBASE" id="250750">
    <property type="entry name" value="S.Fsp49ORF10705P"/>
</dbReference>
<organism evidence="5 6">
    <name type="scientific">Flavobacterium pallidum</name>
    <dbReference type="NCBI Taxonomy" id="2172098"/>
    <lineage>
        <taxon>Bacteria</taxon>
        <taxon>Pseudomonadati</taxon>
        <taxon>Bacteroidota</taxon>
        <taxon>Flavobacteriia</taxon>
        <taxon>Flavobacteriales</taxon>
        <taxon>Flavobacteriaceae</taxon>
        <taxon>Flavobacterium</taxon>
    </lineage>
</organism>
<evidence type="ECO:0000256" key="2">
    <source>
        <dbReference type="ARBA" id="ARBA00022747"/>
    </source>
</evidence>
<dbReference type="Pfam" id="PF01420">
    <property type="entry name" value="Methylase_S"/>
    <property type="match status" value="2"/>
</dbReference>
<name>A0A2S1SJ14_9FLAO</name>
<dbReference type="AlphaFoldDB" id="A0A2S1SJ14"/>
<evidence type="ECO:0000259" key="4">
    <source>
        <dbReference type="Pfam" id="PF01420"/>
    </source>
</evidence>
<evidence type="ECO:0000313" key="5">
    <source>
        <dbReference type="EMBL" id="AWI26332.1"/>
    </source>
</evidence>
<dbReference type="InterPro" id="IPR052021">
    <property type="entry name" value="Type-I_RS_S_subunit"/>
</dbReference>
<dbReference type="OrthoDB" id="1100212at2"/>
<evidence type="ECO:0000256" key="3">
    <source>
        <dbReference type="ARBA" id="ARBA00023125"/>
    </source>
</evidence>
<dbReference type="SUPFAM" id="SSF116734">
    <property type="entry name" value="DNA methylase specificity domain"/>
    <property type="match status" value="2"/>
</dbReference>
<accession>A0A2S1SJ14</accession>
<evidence type="ECO:0000313" key="6">
    <source>
        <dbReference type="Proteomes" id="UP000244937"/>
    </source>
</evidence>
<dbReference type="PANTHER" id="PTHR30408:SF13">
    <property type="entry name" value="TYPE I RESTRICTION ENZYME HINDI SPECIFICITY SUBUNIT"/>
    <property type="match status" value="1"/>
</dbReference>
<dbReference type="KEGG" id="fpal:HYN49_10700"/>
<reference evidence="5 6" key="1">
    <citation type="submission" date="2018-05" db="EMBL/GenBank/DDBJ databases">
        <title>Genome sequencing of Flavobacterium sp. HYN0049.</title>
        <authorList>
            <person name="Yi H."/>
            <person name="Baek C."/>
        </authorList>
    </citation>
    <scope>NUCLEOTIDE SEQUENCE [LARGE SCALE GENOMIC DNA]</scope>
    <source>
        <strain evidence="5 6">HYN0049</strain>
    </source>
</reference>
<dbReference type="InterPro" id="IPR044946">
    <property type="entry name" value="Restrct_endonuc_typeI_TRD_sf"/>
</dbReference>
<dbReference type="GO" id="GO:0009307">
    <property type="term" value="P:DNA restriction-modification system"/>
    <property type="evidence" value="ECO:0007669"/>
    <property type="project" value="UniProtKB-KW"/>
</dbReference>
<dbReference type="EMBL" id="CP029187">
    <property type="protein sequence ID" value="AWI26332.1"/>
    <property type="molecule type" value="Genomic_DNA"/>
</dbReference>
<gene>
    <name evidence="5" type="ORF">HYN49_10700</name>
</gene>
<protein>
    <recommendedName>
        <fullName evidence="4">Type I restriction modification DNA specificity domain-containing protein</fullName>
    </recommendedName>
</protein>
<keyword evidence="3" id="KW-0238">DNA-binding</keyword>
<keyword evidence="6" id="KW-1185">Reference proteome</keyword>
<feature type="domain" description="Type I restriction modification DNA specificity" evidence="4">
    <location>
        <begin position="194"/>
        <end position="332"/>
    </location>
</feature>
<evidence type="ECO:0000256" key="1">
    <source>
        <dbReference type="ARBA" id="ARBA00010923"/>
    </source>
</evidence>
<dbReference type="GO" id="GO:0003677">
    <property type="term" value="F:DNA binding"/>
    <property type="evidence" value="ECO:0007669"/>
    <property type="project" value="UniProtKB-KW"/>
</dbReference>
<proteinExistence type="inferred from homology"/>
<feature type="domain" description="Type I restriction modification DNA specificity" evidence="4">
    <location>
        <begin position="9"/>
        <end position="172"/>
    </location>
</feature>
<dbReference type="InterPro" id="IPR000055">
    <property type="entry name" value="Restrct_endonuc_typeI_TRD"/>
</dbReference>
<comment type="similarity">
    <text evidence="1">Belongs to the type-I restriction system S methylase family.</text>
</comment>
<dbReference type="Proteomes" id="UP000244937">
    <property type="component" value="Chromosome"/>
</dbReference>
<keyword evidence="2" id="KW-0680">Restriction system</keyword>
<sequence length="378" mass="43314">MSMKIDISSWKNFKFSEVFEIRKGFYNKKPESSGNGSIPFIGATDSNNGITEYYTIEEIENTSKTGDGMNEPLEKKIFPANAVCVTNNGSVGYAYFQEHEFTCSHDVNPLYPLDRKFNRYTGLFIASIIMKDRYRWGYGRKWRPERMAQSKILLPVNSHGSPDWNYMEDFVRKLYCKPLTTKIKKSNKSELVSDNWKEFYLHKIFKIAMGNGLDVNKTTSFAPKYNYVSRNSNNNGVVAFVDEIDGEVAFAAGTLTVALGGSFLGSCFIQNKDFYTAQNVAVLQEKSPMSIYTKLFIATLIRNECKVKYLAFGRELNSHIKKDFSIKLPVKTTEKGLYIDKSKTFSEEGYMPDWKFIDDFLKSIPFSDKLVSNYNKND</sequence>
<dbReference type="PANTHER" id="PTHR30408">
    <property type="entry name" value="TYPE-1 RESTRICTION ENZYME ECOKI SPECIFICITY PROTEIN"/>
    <property type="match status" value="1"/>
</dbReference>